<dbReference type="KEGG" id="fcy:FRACYDRAFT_246721"/>
<name>A0A1E7EXU5_9STRA</name>
<dbReference type="InterPro" id="IPR036770">
    <property type="entry name" value="Ankyrin_rpt-contain_sf"/>
</dbReference>
<dbReference type="InParanoid" id="A0A1E7EXU5"/>
<dbReference type="SUPFAM" id="SSF48403">
    <property type="entry name" value="Ankyrin repeat"/>
    <property type="match status" value="1"/>
</dbReference>
<dbReference type="Proteomes" id="UP000095751">
    <property type="component" value="Unassembled WGS sequence"/>
</dbReference>
<gene>
    <name evidence="2" type="ORF">FRACYDRAFT_246721</name>
</gene>
<evidence type="ECO:0000313" key="2">
    <source>
        <dbReference type="EMBL" id="OEU10848.1"/>
    </source>
</evidence>
<protein>
    <submittedName>
        <fullName evidence="2">Uncharacterized protein</fullName>
    </submittedName>
</protein>
<keyword evidence="3" id="KW-1185">Reference proteome</keyword>
<evidence type="ECO:0000313" key="3">
    <source>
        <dbReference type="Proteomes" id="UP000095751"/>
    </source>
</evidence>
<accession>A0A1E7EXU5</accession>
<dbReference type="Gene3D" id="1.25.40.20">
    <property type="entry name" value="Ankyrin repeat-containing domain"/>
    <property type="match status" value="1"/>
</dbReference>
<organism evidence="2 3">
    <name type="scientific">Fragilariopsis cylindrus CCMP1102</name>
    <dbReference type="NCBI Taxonomy" id="635003"/>
    <lineage>
        <taxon>Eukaryota</taxon>
        <taxon>Sar</taxon>
        <taxon>Stramenopiles</taxon>
        <taxon>Ochrophyta</taxon>
        <taxon>Bacillariophyta</taxon>
        <taxon>Bacillariophyceae</taxon>
        <taxon>Bacillariophycidae</taxon>
        <taxon>Bacillariales</taxon>
        <taxon>Bacillariaceae</taxon>
        <taxon>Fragilariopsis</taxon>
    </lineage>
</organism>
<feature type="region of interest" description="Disordered" evidence="1">
    <location>
        <begin position="319"/>
        <end position="345"/>
    </location>
</feature>
<proteinExistence type="predicted"/>
<sequence length="363" mass="42087">MDELVVEFLHKTRVDTHGMLCEDDLENDYNYYGLDDSRWTKIKSNGFRDVIPSTIKNPYKNDADVFFVICNVKAVSFIPLIARLALELGLFEEEEEEEEEERGGLLSEGNSGFNVLRNLILSDNQLYTQEHHEYVDDKYLRILVQLRKMEKEDIQRYEMLHELCNQFYHFAEKRFRFLVEWDPSTSLYPNVAMRAIPLHCAAYNYSLRGFQLVYEYGIRNNLLFKKNEHDEDDDEDEDGDTPFKIACERFGYEQVMKVIEDTLIRYSSSNNIPINLAEALLIAAIDDSIHLDCVYFLLRRHPDMLVKLQLSSTPAAVSASMARSNNNNEGDADGDGDEGNNGNCNTLVTKRILNSIKKRKRES</sequence>
<dbReference type="AlphaFoldDB" id="A0A1E7EXU5"/>
<dbReference type="EMBL" id="KV784370">
    <property type="protein sequence ID" value="OEU10848.1"/>
    <property type="molecule type" value="Genomic_DNA"/>
</dbReference>
<reference evidence="2 3" key="1">
    <citation type="submission" date="2016-09" db="EMBL/GenBank/DDBJ databases">
        <title>Extensive genetic diversity and differential bi-allelic expression allows diatom success in the polar Southern Ocean.</title>
        <authorList>
            <consortium name="DOE Joint Genome Institute"/>
            <person name="Mock T."/>
            <person name="Otillar R.P."/>
            <person name="Strauss J."/>
            <person name="Dupont C."/>
            <person name="Frickenhaus S."/>
            <person name="Maumus F."/>
            <person name="Mcmullan M."/>
            <person name="Sanges R."/>
            <person name="Schmutz J."/>
            <person name="Toseland A."/>
            <person name="Valas R."/>
            <person name="Veluchamy A."/>
            <person name="Ward B.J."/>
            <person name="Allen A."/>
            <person name="Barry K."/>
            <person name="Falciatore A."/>
            <person name="Ferrante M."/>
            <person name="Fortunato A.E."/>
            <person name="Gloeckner G."/>
            <person name="Gruber A."/>
            <person name="Hipkin R."/>
            <person name="Janech M."/>
            <person name="Kroth P."/>
            <person name="Leese F."/>
            <person name="Lindquist E."/>
            <person name="Lyon B.R."/>
            <person name="Martin J."/>
            <person name="Mayer C."/>
            <person name="Parker M."/>
            <person name="Quesneville H."/>
            <person name="Raymond J."/>
            <person name="Uhlig C."/>
            <person name="Valentin K.U."/>
            <person name="Worden A.Z."/>
            <person name="Armbrust E.V."/>
            <person name="Bowler C."/>
            <person name="Green B."/>
            <person name="Moulton V."/>
            <person name="Van Oosterhout C."/>
            <person name="Grigoriev I."/>
        </authorList>
    </citation>
    <scope>NUCLEOTIDE SEQUENCE [LARGE SCALE GENOMIC DNA]</scope>
    <source>
        <strain evidence="2 3">CCMP1102</strain>
    </source>
</reference>
<evidence type="ECO:0000256" key="1">
    <source>
        <dbReference type="SAM" id="MobiDB-lite"/>
    </source>
</evidence>